<dbReference type="NCBIfam" id="TIGR01167">
    <property type="entry name" value="LPXTG_anchor"/>
    <property type="match status" value="1"/>
</dbReference>
<name>A0AA41Q824_9ACTN</name>
<keyword evidence="2" id="KW-0134">Cell wall</keyword>
<evidence type="ECO:0000256" key="3">
    <source>
        <dbReference type="ARBA" id="ARBA00022525"/>
    </source>
</evidence>
<evidence type="ECO:0000256" key="1">
    <source>
        <dbReference type="ARBA" id="ARBA00004191"/>
    </source>
</evidence>
<evidence type="ECO:0000313" key="9">
    <source>
        <dbReference type="EMBL" id="MCF2533320.1"/>
    </source>
</evidence>
<feature type="signal peptide" evidence="7">
    <location>
        <begin position="1"/>
        <end position="20"/>
    </location>
</feature>
<dbReference type="RefSeq" id="WP_235058095.1">
    <property type="nucleotide sequence ID" value="NZ_JAKFHA010000047.1"/>
</dbReference>
<dbReference type="AlphaFoldDB" id="A0AA41Q824"/>
<evidence type="ECO:0000256" key="5">
    <source>
        <dbReference type="ARBA" id="ARBA00022889"/>
    </source>
</evidence>
<keyword evidence="5" id="KW-0130">Cell adhesion</keyword>
<evidence type="ECO:0000256" key="4">
    <source>
        <dbReference type="ARBA" id="ARBA00022729"/>
    </source>
</evidence>
<keyword evidence="10" id="KW-1185">Reference proteome</keyword>
<keyword evidence="6" id="KW-0034">Amyloid</keyword>
<gene>
    <name evidence="9" type="ORF">LZ495_39730</name>
</gene>
<proteinExistence type="predicted"/>
<sequence length="167" mass="16320">MVAVAASGALAACAGGVAHADSNADGAAADSPGVLSGNAAQLPVQVPVNLCDNGVSVVGLLNPVFGGVCANAAPVEAPPETPCPPSWTPTPRVKPEAPEVQAAYVPPAAPVVEEPAPVQKWNAPVPQARLAETGAGAQTAGLAVVGVAFLLGGTILYRRASPVPVQA</sequence>
<evidence type="ECO:0000256" key="6">
    <source>
        <dbReference type="ARBA" id="ARBA00023087"/>
    </source>
</evidence>
<feature type="chain" id="PRO_5041329577" evidence="7">
    <location>
        <begin position="21"/>
        <end position="167"/>
    </location>
</feature>
<evidence type="ECO:0000256" key="2">
    <source>
        <dbReference type="ARBA" id="ARBA00022512"/>
    </source>
</evidence>
<dbReference type="InterPro" id="IPR005528">
    <property type="entry name" value="ChpA-H"/>
</dbReference>
<dbReference type="Pfam" id="PF03777">
    <property type="entry name" value="ChpA-C"/>
    <property type="match status" value="1"/>
</dbReference>
<dbReference type="GO" id="GO:0007155">
    <property type="term" value="P:cell adhesion"/>
    <property type="evidence" value="ECO:0007669"/>
    <property type="project" value="UniProtKB-KW"/>
</dbReference>
<keyword evidence="3" id="KW-0964">Secreted</keyword>
<organism evidence="9 10">
    <name type="scientific">Yinghuangia soli</name>
    <dbReference type="NCBI Taxonomy" id="2908204"/>
    <lineage>
        <taxon>Bacteria</taxon>
        <taxon>Bacillati</taxon>
        <taxon>Actinomycetota</taxon>
        <taxon>Actinomycetes</taxon>
        <taxon>Kitasatosporales</taxon>
        <taxon>Streptomycetaceae</taxon>
        <taxon>Yinghuangia</taxon>
    </lineage>
</organism>
<dbReference type="Proteomes" id="UP001165378">
    <property type="component" value="Unassembled WGS sequence"/>
</dbReference>
<accession>A0AA41Q824</accession>
<evidence type="ECO:0000256" key="7">
    <source>
        <dbReference type="SAM" id="SignalP"/>
    </source>
</evidence>
<feature type="domain" description="Chaplin" evidence="8">
    <location>
        <begin position="31"/>
        <end position="71"/>
    </location>
</feature>
<protein>
    <submittedName>
        <fullName evidence="9">DUF320 domain-containing protein</fullName>
    </submittedName>
</protein>
<keyword evidence="4 7" id="KW-0732">Signal</keyword>
<evidence type="ECO:0000313" key="10">
    <source>
        <dbReference type="Proteomes" id="UP001165378"/>
    </source>
</evidence>
<comment type="caution">
    <text evidence="9">The sequence shown here is derived from an EMBL/GenBank/DDBJ whole genome shotgun (WGS) entry which is preliminary data.</text>
</comment>
<comment type="subcellular location">
    <subcellularLocation>
        <location evidence="1">Secreted</location>
        <location evidence="1">Cell wall</location>
    </subcellularLocation>
</comment>
<dbReference type="EMBL" id="JAKFHA010000047">
    <property type="protein sequence ID" value="MCF2533320.1"/>
    <property type="molecule type" value="Genomic_DNA"/>
</dbReference>
<dbReference type="PROSITE" id="PS51884">
    <property type="entry name" value="CHAPLIN"/>
    <property type="match status" value="1"/>
</dbReference>
<evidence type="ECO:0000259" key="8">
    <source>
        <dbReference type="PROSITE" id="PS51884"/>
    </source>
</evidence>
<reference evidence="9" key="1">
    <citation type="submission" date="2022-01" db="EMBL/GenBank/DDBJ databases">
        <title>Genome-Based Taxonomic Classification of the Phylum Actinobacteria.</title>
        <authorList>
            <person name="Gao Y."/>
        </authorList>
    </citation>
    <scope>NUCLEOTIDE SEQUENCE</scope>
    <source>
        <strain evidence="9">KLBMP 8922</strain>
    </source>
</reference>